<evidence type="ECO:0000313" key="8">
    <source>
        <dbReference type="Proteomes" id="UP000320475"/>
    </source>
</evidence>
<dbReference type="GO" id="GO:0003735">
    <property type="term" value="F:structural constituent of ribosome"/>
    <property type="evidence" value="ECO:0007669"/>
    <property type="project" value="InterPro"/>
</dbReference>
<dbReference type="InterPro" id="IPR047873">
    <property type="entry name" value="Ribosomal_uL16"/>
</dbReference>
<evidence type="ECO:0000256" key="1">
    <source>
        <dbReference type="ARBA" id="ARBA00008931"/>
    </source>
</evidence>
<dbReference type="SUPFAM" id="SSF54686">
    <property type="entry name" value="Ribosomal protein L16p/L10e"/>
    <property type="match status" value="1"/>
</dbReference>
<dbReference type="OrthoDB" id="268521at2759"/>
<dbReference type="PRINTS" id="PR00060">
    <property type="entry name" value="RIBOSOMALL16"/>
</dbReference>
<evidence type="ECO:0000313" key="7">
    <source>
        <dbReference type="Proteomes" id="UP000317494"/>
    </source>
</evidence>
<dbReference type="GO" id="GO:0032543">
    <property type="term" value="P:mitochondrial translation"/>
    <property type="evidence" value="ECO:0007669"/>
    <property type="project" value="TreeGrafter"/>
</dbReference>
<sequence>MWPRIHQYIRSALPNSHNILPSTTLKPASIPCPFPSIHPNHTPIRTAVSTLRPRKSKFRKAQKGYFPVHTGGSLRGTGLYYGDYGLRALEPGRLSDTQLDAARAAIRKVLKAEKDFKIFLTVFPSRPVTAKGAETRMGKGKGMVDYYAVWVAQRKMLFEVKGVTEDVAKEAFRVASTGLPILTEFVSRKDTNEVPPRVLPHFIKERIKRHEALNNQSGNRSSVLEALGISADGKQLKPVSQ</sequence>
<dbReference type="EMBL" id="QEAM01000004">
    <property type="protein sequence ID" value="TPX51485.1"/>
    <property type="molecule type" value="Genomic_DNA"/>
</dbReference>
<organism evidence="5 8">
    <name type="scientific">Synchytrium endobioticum</name>
    <dbReference type="NCBI Taxonomy" id="286115"/>
    <lineage>
        <taxon>Eukaryota</taxon>
        <taxon>Fungi</taxon>
        <taxon>Fungi incertae sedis</taxon>
        <taxon>Chytridiomycota</taxon>
        <taxon>Chytridiomycota incertae sedis</taxon>
        <taxon>Chytridiomycetes</taxon>
        <taxon>Synchytriales</taxon>
        <taxon>Synchytriaceae</taxon>
        <taxon>Synchytrium</taxon>
    </lineage>
</organism>
<dbReference type="InterPro" id="IPR036920">
    <property type="entry name" value="Ribosomal_uL16_sf"/>
</dbReference>
<dbReference type="InterPro" id="IPR000114">
    <property type="entry name" value="Ribosomal_uL16_bact-type"/>
</dbReference>
<dbReference type="Proteomes" id="UP000317494">
    <property type="component" value="Unassembled WGS sequence"/>
</dbReference>
<evidence type="ECO:0000256" key="2">
    <source>
        <dbReference type="ARBA" id="ARBA00022980"/>
    </source>
</evidence>
<dbReference type="Gene3D" id="3.90.1170.10">
    <property type="entry name" value="Ribosomal protein L10e/L16"/>
    <property type="match status" value="1"/>
</dbReference>
<keyword evidence="3 4" id="KW-0687">Ribonucleoprotein</keyword>
<dbReference type="PANTHER" id="PTHR12220:SF13">
    <property type="entry name" value="LARGE RIBOSOMAL SUBUNIT PROTEIN UL16M"/>
    <property type="match status" value="1"/>
</dbReference>
<dbReference type="AlphaFoldDB" id="A0A507DJR7"/>
<keyword evidence="7" id="KW-1185">Reference proteome</keyword>
<dbReference type="GO" id="GO:0005762">
    <property type="term" value="C:mitochondrial large ribosomal subunit"/>
    <property type="evidence" value="ECO:0007669"/>
    <property type="project" value="TreeGrafter"/>
</dbReference>
<comment type="similarity">
    <text evidence="1 4">Belongs to the universal ribosomal protein uL16 family.</text>
</comment>
<keyword evidence="2 4" id="KW-0689">Ribosomal protein</keyword>
<dbReference type="VEuPathDB" id="FungiDB:SeMB42_g00797"/>
<evidence type="ECO:0000256" key="3">
    <source>
        <dbReference type="ARBA" id="ARBA00023274"/>
    </source>
</evidence>
<evidence type="ECO:0000313" key="6">
    <source>
        <dbReference type="EMBL" id="TPX53410.1"/>
    </source>
</evidence>
<evidence type="ECO:0000256" key="4">
    <source>
        <dbReference type="RuleBase" id="RU004413"/>
    </source>
</evidence>
<comment type="caution">
    <text evidence="5">The sequence shown here is derived from an EMBL/GenBank/DDBJ whole genome shotgun (WGS) entry which is preliminary data.</text>
</comment>
<dbReference type="GO" id="GO:0019843">
    <property type="term" value="F:rRNA binding"/>
    <property type="evidence" value="ECO:0007669"/>
    <property type="project" value="InterPro"/>
</dbReference>
<dbReference type="CDD" id="cd01433">
    <property type="entry name" value="Ribosomal_L16_L10e"/>
    <property type="match status" value="1"/>
</dbReference>
<dbReference type="InterPro" id="IPR016180">
    <property type="entry name" value="Ribosomal_uL16_dom"/>
</dbReference>
<dbReference type="NCBIfam" id="TIGR01164">
    <property type="entry name" value="rplP_bact"/>
    <property type="match status" value="1"/>
</dbReference>
<protein>
    <submittedName>
        <fullName evidence="5">Uncharacterized protein</fullName>
    </submittedName>
</protein>
<dbReference type="Pfam" id="PF00252">
    <property type="entry name" value="Ribosomal_L16"/>
    <property type="match status" value="1"/>
</dbReference>
<name>A0A507DJR7_9FUNG</name>
<dbReference type="STRING" id="286115.A0A507DJR7"/>
<reference evidence="7 8" key="1">
    <citation type="journal article" date="2019" name="Sci. Rep.">
        <title>Comparative genomics of chytrid fungi reveal insights into the obligate biotrophic and pathogenic lifestyle of Synchytrium endobioticum.</title>
        <authorList>
            <person name="van de Vossenberg B.T.L.H."/>
            <person name="Warris S."/>
            <person name="Nguyen H.D.T."/>
            <person name="van Gent-Pelzer M.P.E."/>
            <person name="Joly D.L."/>
            <person name="van de Geest H.C."/>
            <person name="Bonants P.J.M."/>
            <person name="Smith D.S."/>
            <person name="Levesque C.A."/>
            <person name="van der Lee T.A.J."/>
        </authorList>
    </citation>
    <scope>NUCLEOTIDE SEQUENCE [LARGE SCALE GENOMIC DNA]</scope>
    <source>
        <strain evidence="5 8">LEV6574</strain>
        <strain evidence="6 7">MB42</strain>
    </source>
</reference>
<dbReference type="EMBL" id="QEAN01000017">
    <property type="protein sequence ID" value="TPX53410.1"/>
    <property type="molecule type" value="Genomic_DNA"/>
</dbReference>
<gene>
    <name evidence="5" type="ORF">SeLEV6574_g00282</name>
    <name evidence="6" type="ORF">SeMB42_g00797</name>
</gene>
<accession>A0A507DJR7</accession>
<evidence type="ECO:0000313" key="5">
    <source>
        <dbReference type="EMBL" id="TPX51485.1"/>
    </source>
</evidence>
<dbReference type="PANTHER" id="PTHR12220">
    <property type="entry name" value="50S/60S RIBOSOMAL PROTEIN L16"/>
    <property type="match status" value="1"/>
</dbReference>
<dbReference type="Proteomes" id="UP000320475">
    <property type="component" value="Unassembled WGS sequence"/>
</dbReference>
<proteinExistence type="inferred from homology"/>